<evidence type="ECO:0000313" key="1">
    <source>
        <dbReference type="EMBL" id="CRK95030.1"/>
    </source>
</evidence>
<keyword evidence="2" id="KW-1185">Reference proteome</keyword>
<reference evidence="1 2" key="1">
    <citation type="submission" date="2015-04" db="EMBL/GenBank/DDBJ databases">
        <authorList>
            <person name="Syromyatnikov M.Y."/>
            <person name="Popov V.N."/>
        </authorList>
    </citation>
    <scope>NUCLEOTIDE SEQUENCE [LARGE SCALE GENOMIC DNA]</scope>
</reference>
<accession>A0A1J1I7U4</accession>
<dbReference type="AlphaFoldDB" id="A0A1J1I7U4"/>
<evidence type="ECO:0000313" key="2">
    <source>
        <dbReference type="Proteomes" id="UP000183832"/>
    </source>
</evidence>
<organism evidence="1 2">
    <name type="scientific">Clunio marinus</name>
    <dbReference type="NCBI Taxonomy" id="568069"/>
    <lineage>
        <taxon>Eukaryota</taxon>
        <taxon>Metazoa</taxon>
        <taxon>Ecdysozoa</taxon>
        <taxon>Arthropoda</taxon>
        <taxon>Hexapoda</taxon>
        <taxon>Insecta</taxon>
        <taxon>Pterygota</taxon>
        <taxon>Neoptera</taxon>
        <taxon>Endopterygota</taxon>
        <taxon>Diptera</taxon>
        <taxon>Nematocera</taxon>
        <taxon>Chironomoidea</taxon>
        <taxon>Chironomidae</taxon>
        <taxon>Clunio</taxon>
    </lineage>
</organism>
<proteinExistence type="predicted"/>
<sequence length="69" mass="8251">MKLTSIKRNLLQSLETKYLSTEKKSQLRRVSEWISIIFYSQWNLIAKYEREVVFVPFKLVTALTNLEVK</sequence>
<gene>
    <name evidence="1" type="ORF">CLUMA_CG008516</name>
</gene>
<name>A0A1J1I7U4_9DIPT</name>
<dbReference type="Proteomes" id="UP000183832">
    <property type="component" value="Unassembled WGS sequence"/>
</dbReference>
<dbReference type="EMBL" id="CVRI01000040">
    <property type="protein sequence ID" value="CRK95030.1"/>
    <property type="molecule type" value="Genomic_DNA"/>
</dbReference>
<protein>
    <submittedName>
        <fullName evidence="1">CLUMA_CG008516, isoform A</fullName>
    </submittedName>
</protein>